<dbReference type="Gene3D" id="2.60.40.1880">
    <property type="entry name" value="Invasion associated locus B (IalB) protein"/>
    <property type="match status" value="1"/>
</dbReference>
<evidence type="ECO:0000256" key="1">
    <source>
        <dbReference type="SAM" id="SignalP"/>
    </source>
</evidence>
<protein>
    <submittedName>
        <fullName evidence="2">Uncharacterized protein</fullName>
    </submittedName>
</protein>
<evidence type="ECO:0000313" key="3">
    <source>
        <dbReference type="Proteomes" id="UP001178507"/>
    </source>
</evidence>
<feature type="chain" id="PRO_5041360915" evidence="1">
    <location>
        <begin position="24"/>
        <end position="171"/>
    </location>
</feature>
<reference evidence="2" key="1">
    <citation type="submission" date="2023-08" db="EMBL/GenBank/DDBJ databases">
        <authorList>
            <person name="Chen Y."/>
            <person name="Shah S."/>
            <person name="Dougan E. K."/>
            <person name="Thang M."/>
            <person name="Chan C."/>
        </authorList>
    </citation>
    <scope>NUCLEOTIDE SEQUENCE</scope>
</reference>
<dbReference type="InterPro" id="IPR010642">
    <property type="entry name" value="Invasion_prot_B"/>
</dbReference>
<dbReference type="Proteomes" id="UP001178507">
    <property type="component" value="Unassembled WGS sequence"/>
</dbReference>
<gene>
    <name evidence="2" type="ORF">EVOR1521_LOCUS16663</name>
</gene>
<evidence type="ECO:0000313" key="2">
    <source>
        <dbReference type="EMBL" id="CAJ1391399.1"/>
    </source>
</evidence>
<keyword evidence="1" id="KW-0732">Signal</keyword>
<name>A0AA36IRA3_9DINO</name>
<organism evidence="2 3">
    <name type="scientific">Effrenium voratum</name>
    <dbReference type="NCBI Taxonomy" id="2562239"/>
    <lineage>
        <taxon>Eukaryota</taxon>
        <taxon>Sar</taxon>
        <taxon>Alveolata</taxon>
        <taxon>Dinophyceae</taxon>
        <taxon>Suessiales</taxon>
        <taxon>Symbiodiniaceae</taxon>
        <taxon>Effrenium</taxon>
    </lineage>
</organism>
<feature type="signal peptide" evidence="1">
    <location>
        <begin position="1"/>
        <end position="23"/>
    </location>
</feature>
<dbReference type="Pfam" id="PF06776">
    <property type="entry name" value="IalB"/>
    <property type="match status" value="1"/>
</dbReference>
<keyword evidence="3" id="KW-1185">Reference proteome</keyword>
<comment type="caution">
    <text evidence="2">The sequence shown here is derived from an EMBL/GenBank/DDBJ whole genome shotgun (WGS) entry which is preliminary data.</text>
</comment>
<dbReference type="EMBL" id="CAUJNA010002223">
    <property type="protein sequence ID" value="CAJ1391399.1"/>
    <property type="molecule type" value="Genomic_DNA"/>
</dbReference>
<dbReference type="InterPro" id="IPR038696">
    <property type="entry name" value="IalB_sf"/>
</dbReference>
<dbReference type="AlphaFoldDB" id="A0AA36IRA3"/>
<sequence length="171" mass="18140">MLHGKRVLAAAVAVGALMTGSVAAQAQTPQRIGQFNDWGAISYQSGGAKVCYVVSVPLTKQPSNVNHGDNFFVVTQRGGQNVTFEPQFIAGYTLQENSKVTVTVDGAPFSFFSKDNTAWTENAAQDPALVAAMRAGSRMVVQATSRRGTNTTYEYSLSGVTAALNAIQNCQ</sequence>
<accession>A0AA36IRA3</accession>
<proteinExistence type="predicted"/>